<feature type="region of interest" description="Disordered" evidence="1">
    <location>
        <begin position="20"/>
        <end position="93"/>
    </location>
</feature>
<feature type="domain" description="VWFA" evidence="3">
    <location>
        <begin position="162"/>
        <end position="357"/>
    </location>
</feature>
<comment type="caution">
    <text evidence="4">The sequence shown here is derived from an EMBL/GenBank/DDBJ whole genome shotgun (WGS) entry which is preliminary data.</text>
</comment>
<dbReference type="EMBL" id="CAJEWD010000008">
    <property type="protein sequence ID" value="CAD2077378.1"/>
    <property type="molecule type" value="Genomic_DNA"/>
</dbReference>
<dbReference type="SUPFAM" id="SSF53300">
    <property type="entry name" value="vWA-like"/>
    <property type="match status" value="1"/>
</dbReference>
<dbReference type="InterPro" id="IPR036465">
    <property type="entry name" value="vWFA_dom_sf"/>
</dbReference>
<dbReference type="Gene3D" id="3.40.50.410">
    <property type="entry name" value="von Willebrand factor, type A domain"/>
    <property type="match status" value="2"/>
</dbReference>
<protein>
    <submittedName>
        <fullName evidence="4">von Willebrand factor type A domain protein</fullName>
    </submittedName>
</protein>
<evidence type="ECO:0000259" key="3">
    <source>
        <dbReference type="PROSITE" id="PS50234"/>
    </source>
</evidence>
<evidence type="ECO:0000313" key="4">
    <source>
        <dbReference type="EMBL" id="CAD2077378.1"/>
    </source>
</evidence>
<dbReference type="SMART" id="SM00327">
    <property type="entry name" value="VWA"/>
    <property type="match status" value="1"/>
</dbReference>
<feature type="compositionally biased region" description="Acidic residues" evidence="1">
    <location>
        <begin position="45"/>
        <end position="83"/>
    </location>
</feature>
<name>A0A6V7RJ14_9STAP</name>
<evidence type="ECO:0000256" key="2">
    <source>
        <dbReference type="SAM" id="SignalP"/>
    </source>
</evidence>
<dbReference type="PROSITE" id="PS51257">
    <property type="entry name" value="PROKAR_LIPOPROTEIN"/>
    <property type="match status" value="1"/>
</dbReference>
<feature type="signal peptide" evidence="2">
    <location>
        <begin position="1"/>
        <end position="20"/>
    </location>
</feature>
<accession>A0A6V7RJ14</accession>
<dbReference type="Pfam" id="PF00092">
    <property type="entry name" value="VWA"/>
    <property type="match status" value="1"/>
</dbReference>
<organism evidence="4 5">
    <name type="scientific">Jeotgalicoccus meleagridis</name>
    <dbReference type="NCBI Taxonomy" id="2759181"/>
    <lineage>
        <taxon>Bacteria</taxon>
        <taxon>Bacillati</taxon>
        <taxon>Bacillota</taxon>
        <taxon>Bacilli</taxon>
        <taxon>Bacillales</taxon>
        <taxon>Staphylococcaceae</taxon>
        <taxon>Jeotgalicoccus</taxon>
    </lineage>
</organism>
<evidence type="ECO:0000256" key="1">
    <source>
        <dbReference type="SAM" id="MobiDB-lite"/>
    </source>
</evidence>
<evidence type="ECO:0000313" key="5">
    <source>
        <dbReference type="Proteomes" id="UP000589351"/>
    </source>
</evidence>
<dbReference type="Proteomes" id="UP000589351">
    <property type="component" value="Unassembled WGS sequence"/>
</dbReference>
<proteinExistence type="predicted"/>
<dbReference type="PROSITE" id="PS50234">
    <property type="entry name" value="VWFA"/>
    <property type="match status" value="1"/>
</dbReference>
<feature type="compositionally biased region" description="Basic and acidic residues" evidence="1">
    <location>
        <begin position="31"/>
        <end position="44"/>
    </location>
</feature>
<sequence length="480" mass="53928">MMRTSVLIGLLFLLTACAPAETNAEEETDSKEETNQTEEAKETDDKEEQTEDDNNESESESDSNSEDDIEISLESVLEEEEGTMLDASEKELEEELTNFIEENDGDVTDEEVYEKLLEMLGGHPDVKEGIEYFQDFSPELVDLTDKPGGLKVEDGELSLKNNVYILMDNSESMSEDIDGQTKMDAARESINQFVEDMPKGTEVSLISYGFNKESDEKDNKGDSEEKSCSAVEETFALGEYEADDFNEALNKYDSEGFTPLALAIEEVGKVIEESDSTGSHTIYVVSDGKETCHGDPVEAVEALPEDENVETVLNIIGFDISDDEVQSLVDITEANGGEYLSATNPDELSHVLKQEKLALFTKYRAWSNENLKNITEASNDKQIENTQLVNAANTANRQTDNRIVGVLNDVSLNSSQEFRYPQAKEWANERYLIVRDYLSENYDEADDATLEEKEKLRDSVNEQFDEIESKYKKDVEESEE</sequence>
<gene>
    <name evidence="4" type="ORF">JEODO184_01138</name>
</gene>
<dbReference type="InterPro" id="IPR002035">
    <property type="entry name" value="VWF_A"/>
</dbReference>
<keyword evidence="5" id="KW-1185">Reference proteome</keyword>
<dbReference type="AlphaFoldDB" id="A0A6V7RJ14"/>
<reference evidence="4 5" key="1">
    <citation type="submission" date="2020-07" db="EMBL/GenBank/DDBJ databases">
        <authorList>
            <person name="Criscuolo A."/>
        </authorList>
    </citation>
    <scope>NUCLEOTIDE SEQUENCE [LARGE SCALE GENOMIC DNA]</scope>
    <source>
        <strain evidence="4">CIP111649</strain>
    </source>
</reference>
<keyword evidence="2" id="KW-0732">Signal</keyword>
<feature type="chain" id="PRO_5038606197" evidence="2">
    <location>
        <begin position="21"/>
        <end position="480"/>
    </location>
</feature>